<comment type="caution">
    <text evidence="5">The sequence shown here is derived from an EMBL/GenBank/DDBJ whole genome shotgun (WGS) entry which is preliminary data.</text>
</comment>
<sequence length="222" mass="25688">MKLNTGTETSRKPGGRKQGNTEQAIMDAAEEMFLEHGYKLTTTTMIAEKAGVTHAMLHYYFRTKEQIFLKVLDKALAELQAALRPVMKKDAPFWETLEKGITAHFNFLAKYPRLPQFLFDTIRFNPEVTGRIRERIIEPSRRMIDFHRRMFLEEAASGRIRQVDPDQLLMDIGSLSVSTIMLLQTARKMIPGIGDDAPERFLEERKKEIIELIRSRLYGNIQ</sequence>
<feature type="domain" description="HTH tetR-type" evidence="4">
    <location>
        <begin position="19"/>
        <end position="79"/>
    </location>
</feature>
<accession>A0A9D9EIY2</accession>
<reference evidence="5" key="2">
    <citation type="journal article" date="2021" name="PeerJ">
        <title>Extensive microbial diversity within the chicken gut microbiome revealed by metagenomics and culture.</title>
        <authorList>
            <person name="Gilroy R."/>
            <person name="Ravi A."/>
            <person name="Getino M."/>
            <person name="Pursley I."/>
            <person name="Horton D.L."/>
            <person name="Alikhan N.F."/>
            <person name="Baker D."/>
            <person name="Gharbi K."/>
            <person name="Hall N."/>
            <person name="Watson M."/>
            <person name="Adriaenssens E.M."/>
            <person name="Foster-Nyarko E."/>
            <person name="Jarju S."/>
            <person name="Secka A."/>
            <person name="Antonio M."/>
            <person name="Oren A."/>
            <person name="Chaudhuri R.R."/>
            <person name="La Ragione R."/>
            <person name="Hildebrand F."/>
            <person name="Pallen M.J."/>
        </authorList>
    </citation>
    <scope>NUCLEOTIDE SEQUENCE</scope>
    <source>
        <strain evidence="5">20514</strain>
    </source>
</reference>
<dbReference type="AlphaFoldDB" id="A0A9D9EIY2"/>
<reference evidence="5" key="1">
    <citation type="submission" date="2020-10" db="EMBL/GenBank/DDBJ databases">
        <authorList>
            <person name="Gilroy R."/>
        </authorList>
    </citation>
    <scope>NUCLEOTIDE SEQUENCE</scope>
    <source>
        <strain evidence="5">20514</strain>
    </source>
</reference>
<dbReference type="PROSITE" id="PS01081">
    <property type="entry name" value="HTH_TETR_1"/>
    <property type="match status" value="1"/>
</dbReference>
<dbReference type="InterPro" id="IPR023772">
    <property type="entry name" value="DNA-bd_HTH_TetR-type_CS"/>
</dbReference>
<dbReference type="Gene3D" id="1.10.357.10">
    <property type="entry name" value="Tetracycline Repressor, domain 2"/>
    <property type="match status" value="1"/>
</dbReference>
<dbReference type="Proteomes" id="UP000810252">
    <property type="component" value="Unassembled WGS sequence"/>
</dbReference>
<dbReference type="SUPFAM" id="SSF48498">
    <property type="entry name" value="Tetracyclin repressor-like, C-terminal domain"/>
    <property type="match status" value="1"/>
</dbReference>
<name>A0A9D9EIY2_9BACT</name>
<dbReference type="PANTHER" id="PTHR43479:SF11">
    <property type="entry name" value="ACREF_ENVCD OPERON REPRESSOR-RELATED"/>
    <property type="match status" value="1"/>
</dbReference>
<dbReference type="InterPro" id="IPR009057">
    <property type="entry name" value="Homeodomain-like_sf"/>
</dbReference>
<dbReference type="SUPFAM" id="SSF46689">
    <property type="entry name" value="Homeodomain-like"/>
    <property type="match status" value="1"/>
</dbReference>
<evidence type="ECO:0000256" key="3">
    <source>
        <dbReference type="SAM" id="MobiDB-lite"/>
    </source>
</evidence>
<proteinExistence type="predicted"/>
<dbReference type="PANTHER" id="PTHR43479">
    <property type="entry name" value="ACREF/ENVCD OPERON REPRESSOR-RELATED"/>
    <property type="match status" value="1"/>
</dbReference>
<feature type="region of interest" description="Disordered" evidence="3">
    <location>
        <begin position="1"/>
        <end position="20"/>
    </location>
</feature>
<evidence type="ECO:0000313" key="5">
    <source>
        <dbReference type="EMBL" id="MBO8447803.1"/>
    </source>
</evidence>
<dbReference type="PRINTS" id="PR00455">
    <property type="entry name" value="HTHTETR"/>
</dbReference>
<evidence type="ECO:0000256" key="2">
    <source>
        <dbReference type="PROSITE-ProRule" id="PRU00335"/>
    </source>
</evidence>
<keyword evidence="1 2" id="KW-0238">DNA-binding</keyword>
<dbReference type="InterPro" id="IPR050624">
    <property type="entry name" value="HTH-type_Tx_Regulator"/>
</dbReference>
<evidence type="ECO:0000259" key="4">
    <source>
        <dbReference type="PROSITE" id="PS50977"/>
    </source>
</evidence>
<protein>
    <submittedName>
        <fullName evidence="5">TetR/AcrR family transcriptional regulator</fullName>
    </submittedName>
</protein>
<dbReference type="InterPro" id="IPR001647">
    <property type="entry name" value="HTH_TetR"/>
</dbReference>
<dbReference type="EMBL" id="JADIMQ010000012">
    <property type="protein sequence ID" value="MBO8447803.1"/>
    <property type="molecule type" value="Genomic_DNA"/>
</dbReference>
<dbReference type="Pfam" id="PF00440">
    <property type="entry name" value="TetR_N"/>
    <property type="match status" value="1"/>
</dbReference>
<dbReference type="InterPro" id="IPR036271">
    <property type="entry name" value="Tet_transcr_reg_TetR-rel_C_sf"/>
</dbReference>
<organism evidence="5 6">
    <name type="scientific">Candidatus Cryptobacteroides merdigallinarum</name>
    <dbReference type="NCBI Taxonomy" id="2840770"/>
    <lineage>
        <taxon>Bacteria</taxon>
        <taxon>Pseudomonadati</taxon>
        <taxon>Bacteroidota</taxon>
        <taxon>Bacteroidia</taxon>
        <taxon>Bacteroidales</taxon>
        <taxon>Candidatus Cryptobacteroides</taxon>
    </lineage>
</organism>
<feature type="DNA-binding region" description="H-T-H motif" evidence="2">
    <location>
        <begin position="42"/>
        <end position="61"/>
    </location>
</feature>
<evidence type="ECO:0000313" key="6">
    <source>
        <dbReference type="Proteomes" id="UP000810252"/>
    </source>
</evidence>
<dbReference type="PROSITE" id="PS50977">
    <property type="entry name" value="HTH_TETR_2"/>
    <property type="match status" value="1"/>
</dbReference>
<dbReference type="GO" id="GO:0003677">
    <property type="term" value="F:DNA binding"/>
    <property type="evidence" value="ECO:0007669"/>
    <property type="project" value="UniProtKB-UniRule"/>
</dbReference>
<evidence type="ECO:0000256" key="1">
    <source>
        <dbReference type="ARBA" id="ARBA00023125"/>
    </source>
</evidence>
<gene>
    <name evidence="5" type="ORF">IAC29_00855</name>
</gene>